<keyword evidence="4" id="KW-0999">Mitochondrion inner membrane</keyword>
<evidence type="ECO:0000313" key="11">
    <source>
        <dbReference type="Proteomes" id="UP000018144"/>
    </source>
</evidence>
<keyword evidence="9" id="KW-0813">Transport</keyword>
<feature type="repeat" description="Solcar" evidence="8">
    <location>
        <begin position="104"/>
        <end position="194"/>
    </location>
</feature>
<dbReference type="InterPro" id="IPR051028">
    <property type="entry name" value="Mito_Solute_Carrier"/>
</dbReference>
<dbReference type="Pfam" id="PF00153">
    <property type="entry name" value="Mito_carr"/>
    <property type="match status" value="1"/>
</dbReference>
<keyword evidence="6" id="KW-0496">Mitochondrion</keyword>
<dbReference type="InterPro" id="IPR023395">
    <property type="entry name" value="MCP_dom_sf"/>
</dbReference>
<dbReference type="EMBL" id="HF935194">
    <property type="protein sequence ID" value="CCX04253.1"/>
    <property type="molecule type" value="Genomic_DNA"/>
</dbReference>
<evidence type="ECO:0000256" key="3">
    <source>
        <dbReference type="ARBA" id="ARBA00022692"/>
    </source>
</evidence>
<evidence type="ECO:0000256" key="4">
    <source>
        <dbReference type="ARBA" id="ARBA00022792"/>
    </source>
</evidence>
<evidence type="ECO:0000256" key="9">
    <source>
        <dbReference type="RuleBase" id="RU000488"/>
    </source>
</evidence>
<accession>U4KTQ8</accession>
<evidence type="ECO:0000256" key="2">
    <source>
        <dbReference type="ARBA" id="ARBA00006375"/>
    </source>
</evidence>
<dbReference type="InterPro" id="IPR018108">
    <property type="entry name" value="MCP_transmembrane"/>
</dbReference>
<sequence length="354" mass="40078">MMEFPPGRQRHLALYKFITLCCSSLPLLYITHTTQIPLDASRPSTINSDVETLSTIEFIIEPRIRFYEKNRQHLPFGIYNPHDAKILIQRHLARINALGGLEDADVFLKKYSNYFSKWFTILCSVVSFQQRTLYGLLCVHINSAPQDKNSIDCFRKVIKNEGFKGLYSGLGLQLVGVAPEKAIKLTVNDFVRTKLTDKNGKISLSFEILARGTTGAYQVVFTNPLEIVKIRLQVHEEYRRRSPPIHTLDRQESRGRRIIQGCLSLLPSPRCSLFRHLLHDIRPSESLLPAASPSREDSSPPPTDSAFVKSVTIFTIAVTFLQGRARVMMPQCHSYEIAPVSRINNVVGPIRGMA</sequence>
<dbReference type="AlphaFoldDB" id="U4KTQ8"/>
<dbReference type="OrthoDB" id="2161at2759"/>
<evidence type="ECO:0000256" key="6">
    <source>
        <dbReference type="ARBA" id="ARBA00023128"/>
    </source>
</evidence>
<reference evidence="10 11" key="1">
    <citation type="journal article" date="2013" name="PLoS Genet.">
        <title>The genome and development-dependent transcriptomes of Pyronema confluens: a window into fungal evolution.</title>
        <authorList>
            <person name="Traeger S."/>
            <person name="Altegoer F."/>
            <person name="Freitag M."/>
            <person name="Gabaldon T."/>
            <person name="Kempken F."/>
            <person name="Kumar A."/>
            <person name="Marcet-Houben M."/>
            <person name="Poggeler S."/>
            <person name="Stajich J.E."/>
            <person name="Nowrousian M."/>
        </authorList>
    </citation>
    <scope>NUCLEOTIDE SEQUENCE [LARGE SCALE GENOMIC DNA]</scope>
    <source>
        <strain evidence="11">CBS 100304</strain>
        <tissue evidence="10">Vegetative mycelium</tissue>
    </source>
</reference>
<organism evidence="10 11">
    <name type="scientific">Pyronema omphalodes (strain CBS 100304)</name>
    <name type="common">Pyronema confluens</name>
    <dbReference type="NCBI Taxonomy" id="1076935"/>
    <lineage>
        <taxon>Eukaryota</taxon>
        <taxon>Fungi</taxon>
        <taxon>Dikarya</taxon>
        <taxon>Ascomycota</taxon>
        <taxon>Pezizomycotina</taxon>
        <taxon>Pezizomycetes</taxon>
        <taxon>Pezizales</taxon>
        <taxon>Pyronemataceae</taxon>
        <taxon>Pyronema</taxon>
    </lineage>
</organism>
<name>U4KTQ8_PYROM</name>
<dbReference type="GO" id="GO:0005743">
    <property type="term" value="C:mitochondrial inner membrane"/>
    <property type="evidence" value="ECO:0007669"/>
    <property type="project" value="UniProtKB-SubCell"/>
</dbReference>
<dbReference type="Gene3D" id="1.50.40.10">
    <property type="entry name" value="Mitochondrial carrier domain"/>
    <property type="match status" value="1"/>
</dbReference>
<comment type="similarity">
    <text evidence="2 9">Belongs to the mitochondrial carrier (TC 2.A.29) family.</text>
</comment>
<dbReference type="GO" id="GO:0005313">
    <property type="term" value="F:L-glutamate transmembrane transporter activity"/>
    <property type="evidence" value="ECO:0007669"/>
    <property type="project" value="TreeGrafter"/>
</dbReference>
<evidence type="ECO:0000256" key="8">
    <source>
        <dbReference type="PROSITE-ProRule" id="PRU00282"/>
    </source>
</evidence>
<dbReference type="GO" id="GO:0043490">
    <property type="term" value="P:malate-aspartate shuttle"/>
    <property type="evidence" value="ECO:0007669"/>
    <property type="project" value="TreeGrafter"/>
</dbReference>
<gene>
    <name evidence="10" type="ORF">PCON_01273</name>
</gene>
<proteinExistence type="inferred from homology"/>
<keyword evidence="7 8" id="KW-0472">Membrane</keyword>
<keyword evidence="5" id="KW-1133">Transmembrane helix</keyword>
<evidence type="ECO:0000256" key="7">
    <source>
        <dbReference type="ARBA" id="ARBA00023136"/>
    </source>
</evidence>
<evidence type="ECO:0000313" key="10">
    <source>
        <dbReference type="EMBL" id="CCX04253.1"/>
    </source>
</evidence>
<dbReference type="Proteomes" id="UP000018144">
    <property type="component" value="Unassembled WGS sequence"/>
</dbReference>
<dbReference type="PANTHER" id="PTHR45678:SF9">
    <property type="entry name" value="CALCIUM-BINDING MITOCHONDRIAL CARRIER PROTEIN ARALAR1"/>
    <property type="match status" value="1"/>
</dbReference>
<keyword evidence="11" id="KW-1185">Reference proteome</keyword>
<evidence type="ECO:0000256" key="5">
    <source>
        <dbReference type="ARBA" id="ARBA00022989"/>
    </source>
</evidence>
<comment type="subcellular location">
    <subcellularLocation>
        <location evidence="1">Mitochondrion inner membrane</location>
        <topology evidence="1">Multi-pass membrane protein</topology>
    </subcellularLocation>
</comment>
<dbReference type="eggNOG" id="KOG0751">
    <property type="taxonomic scope" value="Eukaryota"/>
</dbReference>
<dbReference type="PANTHER" id="PTHR45678">
    <property type="entry name" value="MITOCHONDRIAL 2-OXODICARBOXYLATE CARRIER 1-RELATED"/>
    <property type="match status" value="1"/>
</dbReference>
<dbReference type="PROSITE" id="PS50920">
    <property type="entry name" value="SOLCAR"/>
    <property type="match status" value="1"/>
</dbReference>
<protein>
    <submittedName>
        <fullName evidence="10">Similar to Mitochondrial aspartate-glutamate transporter AGC1 acc. no. Q12482</fullName>
    </submittedName>
</protein>
<keyword evidence="3 8" id="KW-0812">Transmembrane</keyword>
<dbReference type="SUPFAM" id="SSF103506">
    <property type="entry name" value="Mitochondrial carrier"/>
    <property type="match status" value="1"/>
</dbReference>
<dbReference type="GO" id="GO:0015183">
    <property type="term" value="F:L-aspartate transmembrane transporter activity"/>
    <property type="evidence" value="ECO:0007669"/>
    <property type="project" value="TreeGrafter"/>
</dbReference>
<evidence type="ECO:0000256" key="1">
    <source>
        <dbReference type="ARBA" id="ARBA00004448"/>
    </source>
</evidence>